<organism evidence="2 3">
    <name type="scientific">Pantoea allii</name>
    <dbReference type="NCBI Taxonomy" id="574096"/>
    <lineage>
        <taxon>Bacteria</taxon>
        <taxon>Pseudomonadati</taxon>
        <taxon>Pseudomonadota</taxon>
        <taxon>Gammaproteobacteria</taxon>
        <taxon>Enterobacterales</taxon>
        <taxon>Erwiniaceae</taxon>
        <taxon>Pantoea</taxon>
    </lineage>
</organism>
<protein>
    <submittedName>
        <fullName evidence="2">EAL domain-containing protein (Putative c-di-GMP-specific phosphodiesterase class I)</fullName>
    </submittedName>
</protein>
<reference evidence="2 3" key="1">
    <citation type="submission" date="2018-05" db="EMBL/GenBank/DDBJ databases">
        <title>Genomic Encyclopedia of Type Strains, Phase IV (KMG-V): Genome sequencing to study the core and pangenomes of soil and plant-associated prokaryotes.</title>
        <authorList>
            <person name="Whitman W."/>
        </authorList>
    </citation>
    <scope>NUCLEOTIDE SEQUENCE [LARGE SCALE GENOMIC DNA]</scope>
    <source>
        <strain evidence="2 3">PNA 200-10</strain>
    </source>
</reference>
<feature type="domain" description="EAL" evidence="1">
    <location>
        <begin position="335"/>
        <end position="589"/>
    </location>
</feature>
<dbReference type="InterPro" id="IPR050706">
    <property type="entry name" value="Cyclic-di-GMP_PDE-like"/>
</dbReference>
<proteinExistence type="predicted"/>
<evidence type="ECO:0000259" key="1">
    <source>
        <dbReference type="PROSITE" id="PS50883"/>
    </source>
</evidence>
<dbReference type="Pfam" id="PF00563">
    <property type="entry name" value="EAL"/>
    <property type="match status" value="1"/>
</dbReference>
<dbReference type="Gene3D" id="3.30.450.40">
    <property type="match status" value="1"/>
</dbReference>
<dbReference type="OrthoDB" id="9812358at2"/>
<dbReference type="InterPro" id="IPR001633">
    <property type="entry name" value="EAL_dom"/>
</dbReference>
<dbReference type="SMART" id="SM00065">
    <property type="entry name" value="GAF"/>
    <property type="match status" value="1"/>
</dbReference>
<evidence type="ECO:0000313" key="3">
    <source>
        <dbReference type="Proteomes" id="UP000245981"/>
    </source>
</evidence>
<dbReference type="EMBL" id="QGHF01000007">
    <property type="protein sequence ID" value="PWK95699.1"/>
    <property type="molecule type" value="Genomic_DNA"/>
</dbReference>
<dbReference type="AlphaFoldDB" id="A0A2V2BHL3"/>
<dbReference type="PROSITE" id="PS50883">
    <property type="entry name" value="EAL"/>
    <property type="match status" value="1"/>
</dbReference>
<dbReference type="Pfam" id="PF01590">
    <property type="entry name" value="GAF"/>
    <property type="match status" value="1"/>
</dbReference>
<dbReference type="RefSeq" id="WP_109717696.1">
    <property type="nucleotide sequence ID" value="NZ_CP193909.1"/>
</dbReference>
<dbReference type="InterPro" id="IPR029016">
    <property type="entry name" value="GAF-like_dom_sf"/>
</dbReference>
<dbReference type="SUPFAM" id="SSF141868">
    <property type="entry name" value="EAL domain-like"/>
    <property type="match status" value="1"/>
</dbReference>
<dbReference type="PANTHER" id="PTHR33121">
    <property type="entry name" value="CYCLIC DI-GMP PHOSPHODIESTERASE PDEF"/>
    <property type="match status" value="1"/>
</dbReference>
<sequence length="591" mass="66047">MSTESSDKEHHRTSATKALSLSDRGRDEVLKKFLRLASQLLGINGSYITVLNDDQHIVRANYNIELQDTSREQALCRYVVEGGATVIVPDTTCDSRFAHHPLIRHAPFIRFYVGTPLKNRNGQILGTLCLTDTVPRPFNDQQKKITESLAGLIIAFLDAWHSAAFIEPVTGLANRERLIRDIQHLATQKDKSLRRLVLIDCIDMSRAFELSRSLGMAALESLLKDVATLLLLRLRPTNGCQFYTIATGRFAILTQADSPVSATWVAERLGAISADMGDGLTMALTTYTEQTDFIASDAPPYEVLRRAVNALEYISGQTLSQVRFDEISDISCATDVTLMSDLAEALRHNHGLFLVFQPKVCIKSGKPVGLEAQVRWHHPLRGELLADHFVALAKGTELDTQLTTWQVDSAISRLKRLRHHPVQLPITISINERDIADSTFAEKLAEKMLKAALPTSMLIINILKTEHMIDSPTAMLGLEMLRLSGFSMSWEDTAKGYSKIRYLRQSPPEVIKLDNVLAKELNARITSRLIAHSIFTTLKALNTLVLADGKDYPPSVSPPLEDRDDVAREYFNIKPMAETELDTWLKWKLPG</sequence>
<comment type="caution">
    <text evidence="2">The sequence shown here is derived from an EMBL/GenBank/DDBJ whole genome shotgun (WGS) entry which is preliminary data.</text>
</comment>
<dbReference type="SUPFAM" id="SSF55073">
    <property type="entry name" value="Nucleotide cyclase"/>
    <property type="match status" value="1"/>
</dbReference>
<dbReference type="Proteomes" id="UP000245981">
    <property type="component" value="Unassembled WGS sequence"/>
</dbReference>
<dbReference type="InterPro" id="IPR003018">
    <property type="entry name" value="GAF"/>
</dbReference>
<dbReference type="GO" id="GO:0071111">
    <property type="term" value="F:cyclic-guanylate-specific phosphodiesterase activity"/>
    <property type="evidence" value="ECO:0007669"/>
    <property type="project" value="InterPro"/>
</dbReference>
<name>A0A2V2BHL3_9GAMM</name>
<dbReference type="InterPro" id="IPR043128">
    <property type="entry name" value="Rev_trsase/Diguanyl_cyclase"/>
</dbReference>
<dbReference type="Gene3D" id="3.20.20.450">
    <property type="entry name" value="EAL domain"/>
    <property type="match status" value="1"/>
</dbReference>
<dbReference type="InterPro" id="IPR029787">
    <property type="entry name" value="Nucleotide_cyclase"/>
</dbReference>
<dbReference type="PANTHER" id="PTHR33121:SF71">
    <property type="entry name" value="OXYGEN SENSOR PROTEIN DOSP"/>
    <property type="match status" value="1"/>
</dbReference>
<accession>A0A2V2BHL3</accession>
<gene>
    <name evidence="2" type="ORF">C7431_10799</name>
</gene>
<dbReference type="CDD" id="cd01948">
    <property type="entry name" value="EAL"/>
    <property type="match status" value="1"/>
</dbReference>
<dbReference type="InterPro" id="IPR035919">
    <property type="entry name" value="EAL_sf"/>
</dbReference>
<evidence type="ECO:0000313" key="2">
    <source>
        <dbReference type="EMBL" id="PWK95699.1"/>
    </source>
</evidence>
<dbReference type="SMART" id="SM00052">
    <property type="entry name" value="EAL"/>
    <property type="match status" value="1"/>
</dbReference>
<dbReference type="SUPFAM" id="SSF55781">
    <property type="entry name" value="GAF domain-like"/>
    <property type="match status" value="1"/>
</dbReference>
<dbReference type="Gene3D" id="3.30.70.270">
    <property type="match status" value="1"/>
</dbReference>